<keyword evidence="6 8" id="KW-0012">Acyltransferase</keyword>
<keyword evidence="9" id="KW-1185">Reference proteome</keyword>
<dbReference type="EMBL" id="JAQSIO010000007">
    <property type="protein sequence ID" value="MDD0816262.1"/>
    <property type="molecule type" value="Genomic_DNA"/>
</dbReference>
<keyword evidence="3" id="KW-0997">Cell inner membrane</keyword>
<dbReference type="Proteomes" id="UP001528672">
    <property type="component" value="Unassembled WGS sequence"/>
</dbReference>
<evidence type="ECO:0000256" key="2">
    <source>
        <dbReference type="ARBA" id="ARBA00022475"/>
    </source>
</evidence>
<protein>
    <submittedName>
        <fullName evidence="8">Lysophospholipid acyltransferase family protein</fullName>
    </submittedName>
</protein>
<keyword evidence="7" id="KW-1133">Transmembrane helix</keyword>
<dbReference type="GO" id="GO:0016746">
    <property type="term" value="F:acyltransferase activity"/>
    <property type="evidence" value="ECO:0007669"/>
    <property type="project" value="UniProtKB-KW"/>
</dbReference>
<dbReference type="RefSeq" id="WP_273927962.1">
    <property type="nucleotide sequence ID" value="NZ_JAQSIO010000007.1"/>
</dbReference>
<evidence type="ECO:0000256" key="5">
    <source>
        <dbReference type="ARBA" id="ARBA00023136"/>
    </source>
</evidence>
<organism evidence="8 9">
    <name type="scientific">Curvibacter microcysteis</name>
    <dbReference type="NCBI Taxonomy" id="3026419"/>
    <lineage>
        <taxon>Bacteria</taxon>
        <taxon>Pseudomonadati</taxon>
        <taxon>Pseudomonadota</taxon>
        <taxon>Betaproteobacteria</taxon>
        <taxon>Burkholderiales</taxon>
        <taxon>Comamonadaceae</taxon>
        <taxon>Curvibacter</taxon>
    </lineage>
</organism>
<keyword evidence="5 7" id="KW-0472">Membrane</keyword>
<dbReference type="PANTHER" id="PTHR30606:SF10">
    <property type="entry name" value="PHOSPHATIDYLINOSITOL MANNOSIDE ACYLTRANSFERASE"/>
    <property type="match status" value="1"/>
</dbReference>
<dbReference type="InterPro" id="IPR004960">
    <property type="entry name" value="LipA_acyltrans"/>
</dbReference>
<reference evidence="8 9" key="1">
    <citation type="submission" date="2023-02" db="EMBL/GenBank/DDBJ databases">
        <title>Bacterial whole genome sequence for Curvibacter sp. HBC28.</title>
        <authorList>
            <person name="Le V."/>
            <person name="Ko S.-R."/>
            <person name="Ahn C.-Y."/>
            <person name="Oh H.-M."/>
        </authorList>
    </citation>
    <scope>NUCLEOTIDE SEQUENCE [LARGE SCALE GENOMIC DNA]</scope>
    <source>
        <strain evidence="8 9">HBC28</strain>
    </source>
</reference>
<keyword evidence="4" id="KW-0808">Transferase</keyword>
<name>A0ABT5MI58_9BURK</name>
<evidence type="ECO:0000256" key="4">
    <source>
        <dbReference type="ARBA" id="ARBA00022679"/>
    </source>
</evidence>
<evidence type="ECO:0000256" key="3">
    <source>
        <dbReference type="ARBA" id="ARBA00022519"/>
    </source>
</evidence>
<dbReference type="CDD" id="cd07984">
    <property type="entry name" value="LPLAT_LABLAT-like"/>
    <property type="match status" value="1"/>
</dbReference>
<gene>
    <name evidence="8" type="ORF">PSQ39_16600</name>
</gene>
<dbReference type="PIRSF" id="PIRSF026649">
    <property type="entry name" value="MsbB"/>
    <property type="match status" value="1"/>
</dbReference>
<evidence type="ECO:0000256" key="1">
    <source>
        <dbReference type="ARBA" id="ARBA00004533"/>
    </source>
</evidence>
<evidence type="ECO:0000256" key="7">
    <source>
        <dbReference type="SAM" id="Phobius"/>
    </source>
</evidence>
<comment type="caution">
    <text evidence="8">The sequence shown here is derived from an EMBL/GenBank/DDBJ whole genome shotgun (WGS) entry which is preliminary data.</text>
</comment>
<dbReference type="Pfam" id="PF03279">
    <property type="entry name" value="Lip_A_acyltrans"/>
    <property type="match status" value="1"/>
</dbReference>
<keyword evidence="2" id="KW-1003">Cell membrane</keyword>
<keyword evidence="7" id="KW-0812">Transmembrane</keyword>
<dbReference type="NCBIfam" id="NF006487">
    <property type="entry name" value="PRK08905.1"/>
    <property type="match status" value="1"/>
</dbReference>
<evidence type="ECO:0000313" key="9">
    <source>
        <dbReference type="Proteomes" id="UP001528672"/>
    </source>
</evidence>
<accession>A0ABT5MI58</accession>
<sequence length="276" mass="30625">MRLLLRALSLFPLGLLQIIGWWLGWLAFLASPTYRRRFLENAGLAGCTRAQIAAAVGHAGCMVGELPRLWLGRPLPFRWDDQGCIQRAFDAGRGIVFLTPHMGCFELSPQALAADYSDRQGPMTILYRPARQAWLARAMASVRERPGLQAVPTTMAGVRQLIKALRQGRAVGLLPDQVPPEGMGAWAPFFGRPAYTMTLAVRLVQQTGATVLLAWSERLSWGRGVAVHVREMREPLSADMDTALAQLNAEMEQLIRACPAQYLWGYARYKAPRGEL</sequence>
<proteinExistence type="predicted"/>
<comment type="subcellular location">
    <subcellularLocation>
        <location evidence="1">Cell inner membrane</location>
    </subcellularLocation>
</comment>
<evidence type="ECO:0000313" key="8">
    <source>
        <dbReference type="EMBL" id="MDD0816262.1"/>
    </source>
</evidence>
<evidence type="ECO:0000256" key="6">
    <source>
        <dbReference type="ARBA" id="ARBA00023315"/>
    </source>
</evidence>
<feature type="transmembrane region" description="Helical" evidence="7">
    <location>
        <begin position="7"/>
        <end position="28"/>
    </location>
</feature>
<dbReference type="PANTHER" id="PTHR30606">
    <property type="entry name" value="LIPID A BIOSYNTHESIS LAUROYL ACYLTRANSFERASE"/>
    <property type="match status" value="1"/>
</dbReference>